<keyword evidence="5" id="KW-1185">Reference proteome</keyword>
<feature type="domain" description="RING-type" evidence="4">
    <location>
        <begin position="406"/>
        <end position="443"/>
    </location>
</feature>
<dbReference type="Proteomes" id="UP000095280">
    <property type="component" value="Unplaced"/>
</dbReference>
<evidence type="ECO:0000313" key="5">
    <source>
        <dbReference type="Proteomes" id="UP000095280"/>
    </source>
</evidence>
<dbReference type="WBParaSite" id="maker-uti_cns_0000502-snap-gene-1.47-mRNA-1">
    <property type="protein sequence ID" value="maker-uti_cns_0000502-snap-gene-1.47-mRNA-1"/>
    <property type="gene ID" value="maker-uti_cns_0000502-snap-gene-1.47"/>
</dbReference>
<feature type="region of interest" description="Disordered" evidence="3">
    <location>
        <begin position="309"/>
        <end position="339"/>
    </location>
</feature>
<feature type="compositionally biased region" description="Basic and acidic residues" evidence="3">
    <location>
        <begin position="19"/>
        <end position="36"/>
    </location>
</feature>
<feature type="compositionally biased region" description="Basic and acidic residues" evidence="3">
    <location>
        <begin position="310"/>
        <end position="327"/>
    </location>
</feature>
<keyword evidence="1" id="KW-0863">Zinc-finger</keyword>
<dbReference type="InterPro" id="IPR001841">
    <property type="entry name" value="Znf_RING"/>
</dbReference>
<feature type="region of interest" description="Disordered" evidence="3">
    <location>
        <begin position="16"/>
        <end position="47"/>
    </location>
</feature>
<feature type="compositionally biased region" description="Basic and acidic residues" evidence="3">
    <location>
        <begin position="623"/>
        <end position="640"/>
    </location>
</feature>
<organism evidence="5 6">
    <name type="scientific">Macrostomum lignano</name>
    <dbReference type="NCBI Taxonomy" id="282301"/>
    <lineage>
        <taxon>Eukaryota</taxon>
        <taxon>Metazoa</taxon>
        <taxon>Spiralia</taxon>
        <taxon>Lophotrochozoa</taxon>
        <taxon>Platyhelminthes</taxon>
        <taxon>Rhabditophora</taxon>
        <taxon>Macrostomorpha</taxon>
        <taxon>Macrostomida</taxon>
        <taxon>Macrostomidae</taxon>
        <taxon>Macrostomum</taxon>
    </lineage>
</organism>
<feature type="domain" description="RING-type" evidence="4">
    <location>
        <begin position="80"/>
        <end position="123"/>
    </location>
</feature>
<proteinExistence type="predicted"/>
<dbReference type="AlphaFoldDB" id="A0A1I8G201"/>
<evidence type="ECO:0000256" key="3">
    <source>
        <dbReference type="SAM" id="MobiDB-lite"/>
    </source>
</evidence>
<feature type="region of interest" description="Disordered" evidence="3">
    <location>
        <begin position="622"/>
        <end position="660"/>
    </location>
</feature>
<dbReference type="GO" id="GO:0008270">
    <property type="term" value="F:zinc ion binding"/>
    <property type="evidence" value="ECO:0007669"/>
    <property type="project" value="UniProtKB-KW"/>
</dbReference>
<protein>
    <submittedName>
        <fullName evidence="6">RING-type domain-containing protein</fullName>
    </submittedName>
</protein>
<accession>A0A1I8G201</accession>
<evidence type="ECO:0000256" key="2">
    <source>
        <dbReference type="ARBA" id="ARBA00022833"/>
    </source>
</evidence>
<feature type="domain" description="RING-type" evidence="4">
    <location>
        <begin position="355"/>
        <end position="399"/>
    </location>
</feature>
<dbReference type="SMART" id="SM00184">
    <property type="entry name" value="RING"/>
    <property type="match status" value="4"/>
</dbReference>
<feature type="domain" description="RING-type" evidence="4">
    <location>
        <begin position="130"/>
        <end position="167"/>
    </location>
</feature>
<feature type="compositionally biased region" description="Polar residues" evidence="3">
    <location>
        <begin position="650"/>
        <end position="660"/>
    </location>
</feature>
<name>A0A1I8G201_9PLAT</name>
<sequence>QHVDCHNTIPDQKLAYKYKRSEADQEPTPDERRSSEEEALGGLPDHQVNRDSVELLREIYSKTTEEISASDVKMTEMDTCPCCLEAREPMLPTCEWGHQVCFPCDGRAREIGDVTILTACPVCRRPRVQCALCGDQPNVRLCSNRHWVCFSCLQRYGARDIMTCTVCLAPLSNTASVLLAPMLAVPELTLAEPDELTLEQLAVAVRTWPWPLQHQADWRWLLDIARTMVRTAEPLTTIEAYLLLLERTEDPRFTKFQSLYWAVASLVARTTHQVIRKTSLLLERTEDPRFTKFQSLYWAVASLVARTAHQRSEADQEPTPDERRSSEEEALGGLPDIPSQSRLGRVVAMNADDACPCCLETRDETVPTCEWGHQVCLSCDTAARQLTGEITMLSACPTCRRARVTCALCGEQPQYQICPSRHWACAGCLHRYGARDIQTCTVCLEPVMHSTALLLATMAVVPELSLTEPDLLTLEQLAIAVRSWPWPLQHQTAWRHLLDIARDLARHQPDGRDGYLPLLPRGTGADAPDFVCAAGADVRCPRADALTLEQLAVAVRTWPWPLQHQADWRWLLDIARTMVRAEEPLTTIEAYLLLLERTEDPRFTKFQSLYWAVASLVARTAHQRSEADQEPTPDERRSSEEEALGGLPEQPSQSRLGRIV</sequence>
<keyword evidence="2" id="KW-0862">Zinc</keyword>
<keyword evidence="1" id="KW-0479">Metal-binding</keyword>
<evidence type="ECO:0000313" key="6">
    <source>
        <dbReference type="WBParaSite" id="maker-uti_cns_0000502-snap-gene-1.47-mRNA-1"/>
    </source>
</evidence>
<evidence type="ECO:0000259" key="4">
    <source>
        <dbReference type="SMART" id="SM00184"/>
    </source>
</evidence>
<reference evidence="6" key="1">
    <citation type="submission" date="2016-11" db="UniProtKB">
        <authorList>
            <consortium name="WormBaseParasite"/>
        </authorList>
    </citation>
    <scope>IDENTIFICATION</scope>
</reference>
<evidence type="ECO:0000256" key="1">
    <source>
        <dbReference type="ARBA" id="ARBA00022771"/>
    </source>
</evidence>